<gene>
    <name evidence="3" type="ORF">CCHLO57077_00002954</name>
</gene>
<sequence length="502" mass="56446">MPSGPRSRGCQTCKDRKLKVIRCDLCDENWPTCTRCAVMNSPCPGPTSLVKFVTKKPHGARASNTGGQPSAGEPRQVTFKKPHHPIWFHSIYQSDYQKPRSNPTTRYDHIALRLVSSLERGPQGITTLSMSYLPELPARLSESKCLRDSVDLFCSALIDLRNHKPEGELHVMTQYGKALRSLRMALLGNEAVKPETMAAMALIERMERLFRRGTPSNVHTKGILQAVKMKGPPKLKDHLDVAVANELYGILLNDWSLRESCSFFNEPGWQVAIDQGIEQFASEVDMGPFSKHDTFEFVECSKKLHAFMVEFNQLSNQSHTTETKLAIESLCRRVSEVEVALARIVAAAKNSTLKQGTMDEKPDPESPLGTKYEFRSPNYAMVYLGAVSAQIGLLRILHDSAVIVGSPDAEITDKRLRERCRESWKCLPYVLSLESIVAENFMGPIYVSYEAANEEEEEYLLGAVEYIDRYVKRFPSDRSQIRQIMVETARLMTGRASQPNLG</sequence>
<name>A0AA35QBF8_9HYPO</name>
<dbReference type="PANTHER" id="PTHR38111:SF11">
    <property type="entry name" value="TRANSCRIPTION FACTOR DOMAIN-CONTAINING PROTEIN-RELATED"/>
    <property type="match status" value="1"/>
</dbReference>
<evidence type="ECO:0000256" key="2">
    <source>
        <dbReference type="SAM" id="MobiDB-lite"/>
    </source>
</evidence>
<evidence type="ECO:0000256" key="1">
    <source>
        <dbReference type="ARBA" id="ARBA00023242"/>
    </source>
</evidence>
<dbReference type="AlphaFoldDB" id="A0AA35QBF8"/>
<dbReference type="PANTHER" id="PTHR38111">
    <property type="entry name" value="ZN(2)-C6 FUNGAL-TYPE DOMAIN-CONTAINING PROTEIN-RELATED"/>
    <property type="match status" value="1"/>
</dbReference>
<evidence type="ECO:0000313" key="3">
    <source>
        <dbReference type="EMBL" id="CAI6098940.1"/>
    </source>
</evidence>
<organism evidence="3 4">
    <name type="scientific">Clonostachys chloroleuca</name>
    <dbReference type="NCBI Taxonomy" id="1926264"/>
    <lineage>
        <taxon>Eukaryota</taxon>
        <taxon>Fungi</taxon>
        <taxon>Dikarya</taxon>
        <taxon>Ascomycota</taxon>
        <taxon>Pezizomycotina</taxon>
        <taxon>Sordariomycetes</taxon>
        <taxon>Hypocreomycetidae</taxon>
        <taxon>Hypocreales</taxon>
        <taxon>Bionectriaceae</taxon>
        <taxon>Clonostachys</taxon>
    </lineage>
</organism>
<keyword evidence="1" id="KW-0539">Nucleus</keyword>
<dbReference type="GO" id="GO:0000981">
    <property type="term" value="F:DNA-binding transcription factor activity, RNA polymerase II-specific"/>
    <property type="evidence" value="ECO:0007669"/>
    <property type="project" value="InterPro"/>
</dbReference>
<dbReference type="InterPro" id="IPR001138">
    <property type="entry name" value="Zn2Cys6_DnaBD"/>
</dbReference>
<comment type="caution">
    <text evidence="3">The sequence shown here is derived from an EMBL/GenBank/DDBJ whole genome shotgun (WGS) entry which is preliminary data.</text>
</comment>
<keyword evidence="4" id="KW-1185">Reference proteome</keyword>
<proteinExistence type="predicted"/>
<protein>
    <recommendedName>
        <fullName evidence="5">Zn(2)-C6 fungal-type domain-containing protein</fullName>
    </recommendedName>
</protein>
<dbReference type="InterPro" id="IPR053178">
    <property type="entry name" value="Osmoadaptation_assoc"/>
</dbReference>
<evidence type="ECO:0008006" key="5">
    <source>
        <dbReference type="Google" id="ProtNLM"/>
    </source>
</evidence>
<evidence type="ECO:0000313" key="4">
    <source>
        <dbReference type="Proteomes" id="UP001160390"/>
    </source>
</evidence>
<reference evidence="3" key="1">
    <citation type="submission" date="2023-01" db="EMBL/GenBank/DDBJ databases">
        <authorList>
            <person name="Piombo E."/>
        </authorList>
    </citation>
    <scope>NUCLEOTIDE SEQUENCE</scope>
</reference>
<feature type="region of interest" description="Disordered" evidence="2">
    <location>
        <begin position="56"/>
        <end position="77"/>
    </location>
</feature>
<accession>A0AA35QBF8</accession>
<dbReference type="GO" id="GO:0008270">
    <property type="term" value="F:zinc ion binding"/>
    <property type="evidence" value="ECO:0007669"/>
    <property type="project" value="InterPro"/>
</dbReference>
<dbReference type="EMBL" id="CABFNP030001299">
    <property type="protein sequence ID" value="CAI6098940.1"/>
    <property type="molecule type" value="Genomic_DNA"/>
</dbReference>
<dbReference type="CDD" id="cd00067">
    <property type="entry name" value="GAL4"/>
    <property type="match status" value="1"/>
</dbReference>
<dbReference type="Proteomes" id="UP001160390">
    <property type="component" value="Unassembled WGS sequence"/>
</dbReference>